<sequence>MVALVKASSGEIFNDNDGKEHSDSHVPYELRRFQLSRPFESSVVVWKIQNRHVYTRYLYW</sequence>
<dbReference type="AlphaFoldDB" id="A0A8T1TMG9"/>
<dbReference type="EMBL" id="JAENGZ010002607">
    <property type="protein sequence ID" value="KAG6943311.1"/>
    <property type="molecule type" value="Genomic_DNA"/>
</dbReference>
<protein>
    <submittedName>
        <fullName evidence="1">Uncharacterized protein</fullName>
    </submittedName>
</protein>
<reference evidence="1" key="1">
    <citation type="submission" date="2021-01" db="EMBL/GenBank/DDBJ databases">
        <title>Phytophthora aleatoria, a newly-described species from Pinus radiata is distinct from Phytophthora cactorum isolates based on comparative genomics.</title>
        <authorList>
            <person name="Mcdougal R."/>
            <person name="Panda P."/>
            <person name="Williams N."/>
            <person name="Studholme D.J."/>
        </authorList>
    </citation>
    <scope>NUCLEOTIDE SEQUENCE</scope>
    <source>
        <strain evidence="1">NZFS 3830</strain>
    </source>
</reference>
<proteinExistence type="predicted"/>
<dbReference type="Proteomes" id="UP000688947">
    <property type="component" value="Unassembled WGS sequence"/>
</dbReference>
<name>A0A8T1TMG9_9STRA</name>
<evidence type="ECO:0000313" key="1">
    <source>
        <dbReference type="EMBL" id="KAG6943311.1"/>
    </source>
</evidence>
<accession>A0A8T1TMG9</accession>
<gene>
    <name evidence="1" type="ORF">JG687_00018545</name>
</gene>
<evidence type="ECO:0000313" key="2">
    <source>
        <dbReference type="Proteomes" id="UP000688947"/>
    </source>
</evidence>
<comment type="caution">
    <text evidence="1">The sequence shown here is derived from an EMBL/GenBank/DDBJ whole genome shotgun (WGS) entry which is preliminary data.</text>
</comment>
<organism evidence="1 2">
    <name type="scientific">Phytophthora cactorum</name>
    <dbReference type="NCBI Taxonomy" id="29920"/>
    <lineage>
        <taxon>Eukaryota</taxon>
        <taxon>Sar</taxon>
        <taxon>Stramenopiles</taxon>
        <taxon>Oomycota</taxon>
        <taxon>Peronosporomycetes</taxon>
        <taxon>Peronosporales</taxon>
        <taxon>Peronosporaceae</taxon>
        <taxon>Phytophthora</taxon>
    </lineage>
</organism>